<name>A0A2P8HHH0_CHINA</name>
<dbReference type="InterPro" id="IPR011051">
    <property type="entry name" value="RmlC_Cupin_sf"/>
</dbReference>
<evidence type="ECO:0000256" key="1">
    <source>
        <dbReference type="SAM" id="SignalP"/>
    </source>
</evidence>
<gene>
    <name evidence="3" type="ORF">CLV51_104380</name>
</gene>
<accession>A0A2P8HHH0</accession>
<dbReference type="InterPro" id="IPR014710">
    <property type="entry name" value="RmlC-like_jellyroll"/>
</dbReference>
<feature type="domain" description="Cupin type-2" evidence="2">
    <location>
        <begin position="46"/>
        <end position="116"/>
    </location>
</feature>
<dbReference type="Proteomes" id="UP000240971">
    <property type="component" value="Unassembled WGS sequence"/>
</dbReference>
<evidence type="ECO:0000313" key="4">
    <source>
        <dbReference type="Proteomes" id="UP000240971"/>
    </source>
</evidence>
<dbReference type="OrthoDB" id="676420at2"/>
<dbReference type="InterPro" id="IPR013096">
    <property type="entry name" value="Cupin_2"/>
</dbReference>
<dbReference type="Pfam" id="PF07883">
    <property type="entry name" value="Cupin_2"/>
    <property type="match status" value="1"/>
</dbReference>
<keyword evidence="1" id="KW-0732">Signal</keyword>
<dbReference type="Gene3D" id="2.60.120.10">
    <property type="entry name" value="Jelly Rolls"/>
    <property type="match status" value="1"/>
</dbReference>
<sequence length="120" mass="13229">MKKMLLLIFIVFAGLVFNNAYGQDVCSTNPKYCKLLSDTAGVRMMLITLPPGAKLATHTHPVNMGYVVKGGLLKIAYDDGKKESHMLKAGDAMHRGPETPHHAWNAGKTTIELIFVEKME</sequence>
<protein>
    <submittedName>
        <fullName evidence="3">Cupin domain-containing protein</fullName>
    </submittedName>
</protein>
<dbReference type="SUPFAM" id="SSF51182">
    <property type="entry name" value="RmlC-like cupins"/>
    <property type="match status" value="1"/>
</dbReference>
<organism evidence="3 4">
    <name type="scientific">Chitinophaga niastensis</name>
    <dbReference type="NCBI Taxonomy" id="536980"/>
    <lineage>
        <taxon>Bacteria</taxon>
        <taxon>Pseudomonadati</taxon>
        <taxon>Bacteroidota</taxon>
        <taxon>Chitinophagia</taxon>
        <taxon>Chitinophagales</taxon>
        <taxon>Chitinophagaceae</taxon>
        <taxon>Chitinophaga</taxon>
    </lineage>
</organism>
<dbReference type="AlphaFoldDB" id="A0A2P8HHH0"/>
<feature type="signal peptide" evidence="1">
    <location>
        <begin position="1"/>
        <end position="22"/>
    </location>
</feature>
<reference evidence="3 4" key="1">
    <citation type="submission" date="2018-03" db="EMBL/GenBank/DDBJ databases">
        <title>Genomic Encyclopedia of Archaeal and Bacterial Type Strains, Phase II (KMG-II): from individual species to whole genera.</title>
        <authorList>
            <person name="Goeker M."/>
        </authorList>
    </citation>
    <scope>NUCLEOTIDE SEQUENCE [LARGE SCALE GENOMIC DNA]</scope>
    <source>
        <strain evidence="3 4">DSM 24859</strain>
    </source>
</reference>
<evidence type="ECO:0000313" key="3">
    <source>
        <dbReference type="EMBL" id="PSL45673.1"/>
    </source>
</evidence>
<proteinExistence type="predicted"/>
<keyword evidence="4" id="KW-1185">Reference proteome</keyword>
<dbReference type="RefSeq" id="WP_106529989.1">
    <property type="nucleotide sequence ID" value="NZ_PYAW01000004.1"/>
</dbReference>
<comment type="caution">
    <text evidence="3">The sequence shown here is derived from an EMBL/GenBank/DDBJ whole genome shotgun (WGS) entry which is preliminary data.</text>
</comment>
<feature type="chain" id="PRO_5015183467" evidence="1">
    <location>
        <begin position="23"/>
        <end position="120"/>
    </location>
</feature>
<dbReference type="EMBL" id="PYAW01000004">
    <property type="protein sequence ID" value="PSL45673.1"/>
    <property type="molecule type" value="Genomic_DNA"/>
</dbReference>
<evidence type="ECO:0000259" key="2">
    <source>
        <dbReference type="Pfam" id="PF07883"/>
    </source>
</evidence>